<dbReference type="Proteomes" id="UP000554286">
    <property type="component" value="Unassembled WGS sequence"/>
</dbReference>
<dbReference type="AlphaFoldDB" id="A0A7W6RBV4"/>
<feature type="transmembrane region" description="Helical" evidence="1">
    <location>
        <begin position="167"/>
        <end position="185"/>
    </location>
</feature>
<keyword evidence="1" id="KW-1133">Transmembrane helix</keyword>
<protein>
    <submittedName>
        <fullName evidence="3">Putative tricarboxylic transport membrane protein</fullName>
    </submittedName>
</protein>
<dbReference type="PANTHER" id="PTHR35342">
    <property type="entry name" value="TRICARBOXYLIC TRANSPORT PROTEIN"/>
    <property type="match status" value="1"/>
</dbReference>
<feature type="transmembrane region" description="Helical" evidence="1">
    <location>
        <begin position="471"/>
        <end position="494"/>
    </location>
</feature>
<accession>A0A7W6RBV4</accession>
<name>A0A7W6RBV4_9PROT</name>
<dbReference type="InterPro" id="IPR002823">
    <property type="entry name" value="DUF112_TM"/>
</dbReference>
<keyword evidence="4" id="KW-1185">Reference proteome</keyword>
<evidence type="ECO:0000256" key="1">
    <source>
        <dbReference type="SAM" id="Phobius"/>
    </source>
</evidence>
<keyword evidence="1" id="KW-0812">Transmembrane</keyword>
<organism evidence="3 4">
    <name type="scientific">Roseospira visakhapatnamensis</name>
    <dbReference type="NCBI Taxonomy" id="390880"/>
    <lineage>
        <taxon>Bacteria</taxon>
        <taxon>Pseudomonadati</taxon>
        <taxon>Pseudomonadota</taxon>
        <taxon>Alphaproteobacteria</taxon>
        <taxon>Rhodospirillales</taxon>
        <taxon>Rhodospirillaceae</taxon>
        <taxon>Roseospira</taxon>
    </lineage>
</organism>
<evidence type="ECO:0000313" key="3">
    <source>
        <dbReference type="EMBL" id="MBB4265646.1"/>
    </source>
</evidence>
<dbReference type="Pfam" id="PF01970">
    <property type="entry name" value="TctA"/>
    <property type="match status" value="1"/>
</dbReference>
<evidence type="ECO:0000313" key="4">
    <source>
        <dbReference type="Proteomes" id="UP000554286"/>
    </source>
</evidence>
<feature type="transmembrane region" description="Helical" evidence="1">
    <location>
        <begin position="20"/>
        <end position="46"/>
    </location>
</feature>
<feature type="transmembrane region" description="Helical" evidence="1">
    <location>
        <begin position="421"/>
        <end position="451"/>
    </location>
</feature>
<feature type="domain" description="DUF112" evidence="2">
    <location>
        <begin position="18"/>
        <end position="446"/>
    </location>
</feature>
<sequence>MDPFLAALPLVLDPVIVLSMVAGVAAGIVLGALPGLTATLGIAVLLPFTYGMAPINALALMAGLYNGAMYGGAIPAILVGIPGTPSGVATTFDGVPMARTGRARLALQVALLSSALGSFLSALSLILLAPVLVRFALHFGPAEYFWVAVFGLTSIAMLMSGDPLKGLVSAILGVLVGLVGIDPISGQERLTLGLDALAGGVNLIILLTGLYAVPPALDLLLTARRRAAGDPDAGAGAGREVGAGAGPGLSWRLVSGLVPTWLRSGLLGIIIGIIPGAGGNLASFLSWTQERRWVRRDNRFGEGDPRGVAASECGNNADNAAAMIPALTLGVPGNSVAAMILGGLMIHGLQPGPALFRNNPEIVHGFMWEMLLTAPILLIVGVLGAGLFARAMRIPPAVMAPMILVVTTIGAYATQNAMSDVWIMLGIGGVGVMLTRAGFPLAPIIIGAILGPMAESNARRAVLLMTGDATILVGSPITWVLIAMTGAVVLVPLARRLRRRHPRRETRPAP</sequence>
<reference evidence="3 4" key="1">
    <citation type="submission" date="2020-08" db="EMBL/GenBank/DDBJ databases">
        <title>Genome sequencing of Purple Non-Sulfur Bacteria from various extreme environments.</title>
        <authorList>
            <person name="Mayer M."/>
        </authorList>
    </citation>
    <scope>NUCLEOTIDE SEQUENCE [LARGE SCALE GENOMIC DNA]</scope>
    <source>
        <strain evidence="3 4">JA131</strain>
    </source>
</reference>
<comment type="caution">
    <text evidence="3">The sequence shown here is derived from an EMBL/GenBank/DDBJ whole genome shotgun (WGS) entry which is preliminary data.</text>
</comment>
<feature type="transmembrane region" description="Helical" evidence="1">
    <location>
        <begin position="394"/>
        <end position="414"/>
    </location>
</feature>
<dbReference type="PANTHER" id="PTHR35342:SF5">
    <property type="entry name" value="TRICARBOXYLIC TRANSPORT PROTEIN"/>
    <property type="match status" value="1"/>
</dbReference>
<evidence type="ECO:0000259" key="2">
    <source>
        <dbReference type="Pfam" id="PF01970"/>
    </source>
</evidence>
<feature type="transmembrane region" description="Helical" evidence="1">
    <location>
        <begin position="366"/>
        <end position="388"/>
    </location>
</feature>
<feature type="transmembrane region" description="Helical" evidence="1">
    <location>
        <begin position="266"/>
        <end position="287"/>
    </location>
</feature>
<feature type="transmembrane region" description="Helical" evidence="1">
    <location>
        <begin position="192"/>
        <end position="213"/>
    </location>
</feature>
<gene>
    <name evidence="3" type="ORF">GGD89_001268</name>
</gene>
<feature type="transmembrane region" description="Helical" evidence="1">
    <location>
        <begin position="105"/>
        <end position="132"/>
    </location>
</feature>
<proteinExistence type="predicted"/>
<feature type="transmembrane region" description="Helical" evidence="1">
    <location>
        <begin position="58"/>
        <end position="81"/>
    </location>
</feature>
<keyword evidence="1" id="KW-0472">Membrane</keyword>
<dbReference type="EMBL" id="JACIGK010000007">
    <property type="protein sequence ID" value="MBB4265646.1"/>
    <property type="molecule type" value="Genomic_DNA"/>
</dbReference>
<feature type="transmembrane region" description="Helical" evidence="1">
    <location>
        <begin position="144"/>
        <end position="161"/>
    </location>
</feature>
<dbReference type="RefSeq" id="WP_184043265.1">
    <property type="nucleotide sequence ID" value="NZ_JACIGK010000007.1"/>
</dbReference>